<sequence length="102" mass="11804">YPGDLIIRSQVVTFQNWFRSFSDPSDKPSLTIAKHCLRDRPKCPRNKLHGEFLTQRVTFPLSTNSSRGKIRATDQVKQKEEKEEDDRSEDETMAIVLKIPAE</sequence>
<comment type="caution">
    <text evidence="2">The sequence shown here is derived from an EMBL/GenBank/DDBJ whole genome shotgun (WGS) entry which is preliminary data.</text>
</comment>
<reference evidence="2" key="1">
    <citation type="submission" date="2021-10" db="EMBL/GenBank/DDBJ databases">
        <title>Melipona bicolor Genome sequencing and assembly.</title>
        <authorList>
            <person name="Araujo N.S."/>
            <person name="Arias M.C."/>
        </authorList>
    </citation>
    <scope>NUCLEOTIDE SEQUENCE</scope>
    <source>
        <strain evidence="2">USP_2M_L1-L4_2017</strain>
        <tissue evidence="2">Whole body</tissue>
    </source>
</reference>
<feature type="compositionally biased region" description="Acidic residues" evidence="1">
    <location>
        <begin position="82"/>
        <end position="92"/>
    </location>
</feature>
<evidence type="ECO:0000313" key="3">
    <source>
        <dbReference type="Proteomes" id="UP001177670"/>
    </source>
</evidence>
<evidence type="ECO:0000256" key="1">
    <source>
        <dbReference type="SAM" id="MobiDB-lite"/>
    </source>
</evidence>
<feature type="compositionally biased region" description="Basic and acidic residues" evidence="1">
    <location>
        <begin position="71"/>
        <end position="81"/>
    </location>
</feature>
<name>A0AA40GEB5_9HYME</name>
<dbReference type="EMBL" id="JAHYIQ010000001">
    <property type="protein sequence ID" value="KAK1135595.1"/>
    <property type="molecule type" value="Genomic_DNA"/>
</dbReference>
<keyword evidence="3" id="KW-1185">Reference proteome</keyword>
<accession>A0AA40GEB5</accession>
<protein>
    <submittedName>
        <fullName evidence="2">Uncharacterized protein</fullName>
    </submittedName>
</protein>
<gene>
    <name evidence="2" type="ORF">K0M31_000184</name>
</gene>
<organism evidence="2 3">
    <name type="scientific">Melipona bicolor</name>
    <dbReference type="NCBI Taxonomy" id="60889"/>
    <lineage>
        <taxon>Eukaryota</taxon>
        <taxon>Metazoa</taxon>
        <taxon>Ecdysozoa</taxon>
        <taxon>Arthropoda</taxon>
        <taxon>Hexapoda</taxon>
        <taxon>Insecta</taxon>
        <taxon>Pterygota</taxon>
        <taxon>Neoptera</taxon>
        <taxon>Endopterygota</taxon>
        <taxon>Hymenoptera</taxon>
        <taxon>Apocrita</taxon>
        <taxon>Aculeata</taxon>
        <taxon>Apoidea</taxon>
        <taxon>Anthophila</taxon>
        <taxon>Apidae</taxon>
        <taxon>Melipona</taxon>
    </lineage>
</organism>
<dbReference type="Proteomes" id="UP001177670">
    <property type="component" value="Unassembled WGS sequence"/>
</dbReference>
<proteinExistence type="predicted"/>
<feature type="non-terminal residue" evidence="2">
    <location>
        <position position="102"/>
    </location>
</feature>
<evidence type="ECO:0000313" key="2">
    <source>
        <dbReference type="EMBL" id="KAK1135595.1"/>
    </source>
</evidence>
<feature type="non-terminal residue" evidence="2">
    <location>
        <position position="1"/>
    </location>
</feature>
<feature type="region of interest" description="Disordered" evidence="1">
    <location>
        <begin position="63"/>
        <end position="102"/>
    </location>
</feature>
<dbReference type="AlphaFoldDB" id="A0AA40GEB5"/>